<keyword evidence="2" id="KW-1185">Reference proteome</keyword>
<proteinExistence type="predicted"/>
<comment type="caution">
    <text evidence="1">The sequence shown here is derived from an EMBL/GenBank/DDBJ whole genome shotgun (WGS) entry which is preliminary data.</text>
</comment>
<gene>
    <name evidence="1" type="ORF">GGD45_003418</name>
</gene>
<sequence length="35" mass="3556">MSIDVHGRGVRLASDDPSGMMVAIASSKVPLITSG</sequence>
<evidence type="ECO:0000313" key="2">
    <source>
        <dbReference type="Proteomes" id="UP000526625"/>
    </source>
</evidence>
<protein>
    <submittedName>
        <fullName evidence="1">Uncharacterized protein</fullName>
    </submittedName>
</protein>
<evidence type="ECO:0000313" key="1">
    <source>
        <dbReference type="EMBL" id="MBB6492992.1"/>
    </source>
</evidence>
<organism evidence="1 2">
    <name type="scientific">Rhizobium tropici</name>
    <dbReference type="NCBI Taxonomy" id="398"/>
    <lineage>
        <taxon>Bacteria</taxon>
        <taxon>Pseudomonadati</taxon>
        <taxon>Pseudomonadota</taxon>
        <taxon>Alphaproteobacteria</taxon>
        <taxon>Hyphomicrobiales</taxon>
        <taxon>Rhizobiaceae</taxon>
        <taxon>Rhizobium/Agrobacterium group</taxon>
        <taxon>Rhizobium</taxon>
    </lineage>
</organism>
<name>A0ABR6R1C2_RHITR</name>
<dbReference type="Proteomes" id="UP000526625">
    <property type="component" value="Unassembled WGS sequence"/>
</dbReference>
<reference evidence="1 2" key="1">
    <citation type="submission" date="2020-08" db="EMBL/GenBank/DDBJ databases">
        <title>Genomic Encyclopedia of Type Strains, Phase IV (KMG-V): Genome sequencing to study the core and pangenomes of soil and plant-associated prokaryotes.</title>
        <authorList>
            <person name="Whitman W."/>
        </authorList>
    </citation>
    <scope>NUCLEOTIDE SEQUENCE [LARGE SCALE GENOMIC DNA]</scope>
    <source>
        <strain evidence="1 2">SEMIA 4059</strain>
    </source>
</reference>
<accession>A0ABR6R1C2</accession>
<dbReference type="EMBL" id="JACHBF010000009">
    <property type="protein sequence ID" value="MBB6492992.1"/>
    <property type="molecule type" value="Genomic_DNA"/>
</dbReference>